<gene>
    <name evidence="1" type="ORF">MILVUS5_LOCUS6686</name>
</gene>
<keyword evidence="2" id="KW-1185">Reference proteome</keyword>
<accession>A0ACB0IVU9</accession>
<reference evidence="1" key="1">
    <citation type="submission" date="2023-10" db="EMBL/GenBank/DDBJ databases">
        <authorList>
            <person name="Rodriguez Cubillos JULIANA M."/>
            <person name="De Vega J."/>
        </authorList>
    </citation>
    <scope>NUCLEOTIDE SEQUENCE</scope>
</reference>
<evidence type="ECO:0000313" key="1">
    <source>
        <dbReference type="EMBL" id="CAJ2636146.1"/>
    </source>
</evidence>
<dbReference type="EMBL" id="CASHSV030000002">
    <property type="protein sequence ID" value="CAJ2636146.1"/>
    <property type="molecule type" value="Genomic_DNA"/>
</dbReference>
<evidence type="ECO:0000313" key="2">
    <source>
        <dbReference type="Proteomes" id="UP001177021"/>
    </source>
</evidence>
<name>A0ACB0IVU9_TRIPR</name>
<dbReference type="Proteomes" id="UP001177021">
    <property type="component" value="Unassembled WGS sequence"/>
</dbReference>
<sequence length="282" mass="31862">MNFYEYLPHEYSYALYLADIYDLYPFDSMIHNMVSERYPRDEDEDRASAYDSEYCEEDESDDVEILSNSPQDLESSTSSNSLVFGSFTSPIIPVFIPSIASDFDGFSIKIGAITCFLSYSCCNDVDFAITASEEHKQSKNFETEFVLSEVDLKLQNQFSVQAFSSPIKVKRKHDGNVRFSQDQDQNSKKGEILSDLLLPSSQSITLFTHHRGLCITVFDPGGVVVKPLSIAKVLDDYGEILLREPQSHDEGKTGRAIFIFDPGGKTDCCNFWYSPPLILLVF</sequence>
<proteinExistence type="predicted"/>
<comment type="caution">
    <text evidence="1">The sequence shown here is derived from an EMBL/GenBank/DDBJ whole genome shotgun (WGS) entry which is preliminary data.</text>
</comment>
<protein>
    <submittedName>
        <fullName evidence="1">Uncharacterized protein</fullName>
    </submittedName>
</protein>
<organism evidence="1 2">
    <name type="scientific">Trifolium pratense</name>
    <name type="common">Red clover</name>
    <dbReference type="NCBI Taxonomy" id="57577"/>
    <lineage>
        <taxon>Eukaryota</taxon>
        <taxon>Viridiplantae</taxon>
        <taxon>Streptophyta</taxon>
        <taxon>Embryophyta</taxon>
        <taxon>Tracheophyta</taxon>
        <taxon>Spermatophyta</taxon>
        <taxon>Magnoliopsida</taxon>
        <taxon>eudicotyledons</taxon>
        <taxon>Gunneridae</taxon>
        <taxon>Pentapetalae</taxon>
        <taxon>rosids</taxon>
        <taxon>fabids</taxon>
        <taxon>Fabales</taxon>
        <taxon>Fabaceae</taxon>
        <taxon>Papilionoideae</taxon>
        <taxon>50 kb inversion clade</taxon>
        <taxon>NPAAA clade</taxon>
        <taxon>Hologalegina</taxon>
        <taxon>IRL clade</taxon>
        <taxon>Trifolieae</taxon>
        <taxon>Trifolium</taxon>
    </lineage>
</organism>